<feature type="transmembrane region" description="Helical" evidence="6">
    <location>
        <begin position="234"/>
        <end position="254"/>
    </location>
</feature>
<dbReference type="Gene3D" id="3.40.50.1000">
    <property type="entry name" value="HAD superfamily/HAD-like"/>
    <property type="match status" value="1"/>
</dbReference>
<dbReference type="GO" id="GO:0016020">
    <property type="term" value="C:membrane"/>
    <property type="evidence" value="ECO:0007669"/>
    <property type="project" value="UniProtKB-SubCell"/>
</dbReference>
<dbReference type="Proteomes" id="UP000541535">
    <property type="component" value="Unassembled WGS sequence"/>
</dbReference>
<keyword evidence="4 6" id="KW-1133">Transmembrane helix</keyword>
<feature type="transmembrane region" description="Helical" evidence="6">
    <location>
        <begin position="324"/>
        <end position="341"/>
    </location>
</feature>
<dbReference type="Pfam" id="PF01040">
    <property type="entry name" value="UbiA"/>
    <property type="match status" value="1"/>
</dbReference>
<evidence type="ECO:0000256" key="4">
    <source>
        <dbReference type="ARBA" id="ARBA00022989"/>
    </source>
</evidence>
<proteinExistence type="predicted"/>
<feature type="transmembrane region" description="Helical" evidence="6">
    <location>
        <begin position="275"/>
        <end position="294"/>
    </location>
</feature>
<feature type="transmembrane region" description="Helical" evidence="6">
    <location>
        <begin position="398"/>
        <end position="417"/>
    </location>
</feature>
<dbReference type="Pfam" id="PF12710">
    <property type="entry name" value="HAD"/>
    <property type="match status" value="1"/>
</dbReference>
<dbReference type="RefSeq" id="WP_183439975.1">
    <property type="nucleotide sequence ID" value="NZ_JACHXD010000002.1"/>
</dbReference>
<evidence type="ECO:0000256" key="3">
    <source>
        <dbReference type="ARBA" id="ARBA00022692"/>
    </source>
</evidence>
<feature type="transmembrane region" description="Helical" evidence="6">
    <location>
        <begin position="347"/>
        <end position="368"/>
    </location>
</feature>
<feature type="transmembrane region" description="Helical" evidence="6">
    <location>
        <begin position="429"/>
        <end position="447"/>
    </location>
</feature>
<comment type="subcellular location">
    <subcellularLocation>
        <location evidence="1">Membrane</location>
        <topology evidence="1">Multi-pass membrane protein</topology>
    </subcellularLocation>
</comment>
<dbReference type="Gene3D" id="1.10.357.140">
    <property type="entry name" value="UbiA prenyltransferase"/>
    <property type="match status" value="1"/>
</dbReference>
<keyword evidence="2" id="KW-1003">Cell membrane</keyword>
<dbReference type="CDD" id="cd13963">
    <property type="entry name" value="PT_UbiA_2"/>
    <property type="match status" value="1"/>
</dbReference>
<dbReference type="InterPro" id="IPR000537">
    <property type="entry name" value="UbiA_prenyltransferase"/>
</dbReference>
<evidence type="ECO:0000256" key="1">
    <source>
        <dbReference type="ARBA" id="ARBA00004141"/>
    </source>
</evidence>
<evidence type="ECO:0000256" key="5">
    <source>
        <dbReference type="ARBA" id="ARBA00023136"/>
    </source>
</evidence>
<comment type="caution">
    <text evidence="7">The sequence shown here is derived from an EMBL/GenBank/DDBJ whole genome shotgun (WGS) entry which is preliminary data.</text>
</comment>
<dbReference type="AlphaFoldDB" id="A0A7W5B7P4"/>
<feature type="transmembrane region" description="Helical" evidence="6">
    <location>
        <begin position="300"/>
        <end position="319"/>
    </location>
</feature>
<name>A0A7W5B7P4_9BURK</name>
<keyword evidence="5 6" id="KW-0472">Membrane</keyword>
<keyword evidence="3 6" id="KW-0812">Transmembrane</keyword>
<dbReference type="NCBIfam" id="NF006088">
    <property type="entry name" value="PRK08238.1"/>
    <property type="match status" value="1"/>
</dbReference>
<evidence type="ECO:0000256" key="2">
    <source>
        <dbReference type="ARBA" id="ARBA00022475"/>
    </source>
</evidence>
<protein>
    <submittedName>
        <fullName evidence="7">4-hydroxybenzoate polyprenyltransferase</fullName>
    </submittedName>
</protein>
<keyword evidence="7" id="KW-0808">Transferase</keyword>
<dbReference type="SUPFAM" id="SSF56784">
    <property type="entry name" value="HAD-like"/>
    <property type="match status" value="1"/>
</dbReference>
<sequence>MSEALTMKLAAERGHSRAAEPPLVVDLDGTLIYSDLLWESLLLFLKTQFWQLWRLPLWLLRGKAGFKHQIAQYVQPDPATLPYDRALLDELAREHGAGRRIVLATGSQRQLAERIAAHLQVFDQVLATEDVNLTAHNKAAALVQHYGAQGFDYIGNATVDIPVWQASRAAYAVTRRPFQLAAGRQTAPMGSIRQSAWPALFKGLRPRQWLKNLLVFVPMLAGHVLQPATLLQSLLAFVAFSMCASSAYLLNDALDAHDDRQHPTKRLRPIAAGRLPLPLALGASALLAVSAIALCAATNGFLLLMLLVYFASTLAYSFVLKRLLMVDIVTLALLYTLRILGGSAATAILPSFWLLTFSFFLFLSLALLKRYSELYNLKRQGKERTHGRGYSIGDKATIAMMGVNSAFLSVLVFVLYFNSENVLVQYHTPAYLLGAVPLLVFWLGRLWTLASRGEINEDPVLYVSKDKVSLSVFALCAALLLAAAL</sequence>
<dbReference type="InterPro" id="IPR023214">
    <property type="entry name" value="HAD_sf"/>
</dbReference>
<gene>
    <name evidence="7" type="ORF">FHS03_001093</name>
</gene>
<reference evidence="7 8" key="1">
    <citation type="submission" date="2020-08" db="EMBL/GenBank/DDBJ databases">
        <title>Genomic Encyclopedia of Type Strains, Phase III (KMG-III): the genomes of soil and plant-associated and newly described type strains.</title>
        <authorList>
            <person name="Whitman W."/>
        </authorList>
    </citation>
    <scope>NUCLEOTIDE SEQUENCE [LARGE SCALE GENOMIC DNA]</scope>
    <source>
        <strain evidence="7 8">CECT 8897</strain>
    </source>
</reference>
<dbReference type="InterPro" id="IPR036412">
    <property type="entry name" value="HAD-like_sf"/>
</dbReference>
<accession>A0A7W5B7P4</accession>
<evidence type="ECO:0000256" key="6">
    <source>
        <dbReference type="SAM" id="Phobius"/>
    </source>
</evidence>
<dbReference type="GO" id="GO:0016765">
    <property type="term" value="F:transferase activity, transferring alkyl or aryl (other than methyl) groups"/>
    <property type="evidence" value="ECO:0007669"/>
    <property type="project" value="InterPro"/>
</dbReference>
<keyword evidence="8" id="KW-1185">Reference proteome</keyword>
<dbReference type="EMBL" id="JACHXD010000002">
    <property type="protein sequence ID" value="MBB3118067.1"/>
    <property type="molecule type" value="Genomic_DNA"/>
</dbReference>
<dbReference type="InterPro" id="IPR044878">
    <property type="entry name" value="UbiA_sf"/>
</dbReference>
<organism evidence="7 8">
    <name type="scientific">Pseudoduganella violacea</name>
    <dbReference type="NCBI Taxonomy" id="1715466"/>
    <lineage>
        <taxon>Bacteria</taxon>
        <taxon>Pseudomonadati</taxon>
        <taxon>Pseudomonadota</taxon>
        <taxon>Betaproteobacteria</taxon>
        <taxon>Burkholderiales</taxon>
        <taxon>Oxalobacteraceae</taxon>
        <taxon>Telluria group</taxon>
        <taxon>Pseudoduganella</taxon>
    </lineage>
</organism>
<evidence type="ECO:0000313" key="7">
    <source>
        <dbReference type="EMBL" id="MBB3118067.1"/>
    </source>
</evidence>
<evidence type="ECO:0000313" key="8">
    <source>
        <dbReference type="Proteomes" id="UP000541535"/>
    </source>
</evidence>